<gene>
    <name evidence="3" type="ORF">CSW64_13930</name>
</gene>
<keyword evidence="2" id="KW-0732">Signal</keyword>
<sequence length="198" mass="21088">MRTTPIILLSLALGACATTSPPPSGRIQTTDEVNRSGVVGAASAPMRDLNLLRTKIPTVLLDALDDPYARPQPATCRELIALLEPLNEALGADIDEPPSPDGRDLIDKGRDVASDTAFGMMAGAAQDLIPLRGWVRKLTGAEQHDRLVRAAITAGGIRRGYLKGLGESRGCNPPATPSHILTEMPKPDRRTGPKYPVK</sequence>
<dbReference type="RefSeq" id="WP_099624252.1">
    <property type="nucleotide sequence ID" value="NZ_CP024201.1"/>
</dbReference>
<evidence type="ECO:0000313" key="3">
    <source>
        <dbReference type="EMBL" id="ATQ45015.1"/>
    </source>
</evidence>
<feature type="chain" id="PRO_5013642323" evidence="2">
    <location>
        <begin position="18"/>
        <end position="198"/>
    </location>
</feature>
<feature type="signal peptide" evidence="2">
    <location>
        <begin position="1"/>
        <end position="17"/>
    </location>
</feature>
<evidence type="ECO:0000256" key="2">
    <source>
        <dbReference type="SAM" id="SignalP"/>
    </source>
</evidence>
<evidence type="ECO:0000256" key="1">
    <source>
        <dbReference type="SAM" id="MobiDB-lite"/>
    </source>
</evidence>
<dbReference type="OrthoDB" id="7211066at2"/>
<evidence type="ECO:0000313" key="4">
    <source>
        <dbReference type="Proteomes" id="UP000228945"/>
    </source>
</evidence>
<feature type="region of interest" description="Disordered" evidence="1">
    <location>
        <begin position="163"/>
        <end position="198"/>
    </location>
</feature>
<organism evidence="3 4">
    <name type="scientific">Caulobacter mirabilis</name>
    <dbReference type="NCBI Taxonomy" id="69666"/>
    <lineage>
        <taxon>Bacteria</taxon>
        <taxon>Pseudomonadati</taxon>
        <taxon>Pseudomonadota</taxon>
        <taxon>Alphaproteobacteria</taxon>
        <taxon>Caulobacterales</taxon>
        <taxon>Caulobacteraceae</taxon>
        <taxon>Caulobacter</taxon>
    </lineage>
</organism>
<keyword evidence="4" id="KW-1185">Reference proteome</keyword>
<reference evidence="3 4" key="1">
    <citation type="submission" date="2017-10" db="EMBL/GenBank/DDBJ databases">
        <title>Genome sequence of Caulobacter mirabilis FWC38.</title>
        <authorList>
            <person name="Fiebig A."/>
            <person name="Crosson S."/>
        </authorList>
    </citation>
    <scope>NUCLEOTIDE SEQUENCE [LARGE SCALE GENOMIC DNA]</scope>
    <source>
        <strain evidence="3 4">FWC 38</strain>
    </source>
</reference>
<dbReference type="Proteomes" id="UP000228945">
    <property type="component" value="Chromosome"/>
</dbReference>
<dbReference type="KEGG" id="cmb:CSW64_13930"/>
<accession>A0A2D2B449</accession>
<proteinExistence type="predicted"/>
<dbReference type="AlphaFoldDB" id="A0A2D2B449"/>
<dbReference type="EMBL" id="CP024201">
    <property type="protein sequence ID" value="ATQ45015.1"/>
    <property type="molecule type" value="Genomic_DNA"/>
</dbReference>
<name>A0A2D2B449_9CAUL</name>
<protein>
    <submittedName>
        <fullName evidence="3">Uncharacterized protein</fullName>
    </submittedName>
</protein>
<dbReference type="PROSITE" id="PS51257">
    <property type="entry name" value="PROKAR_LIPOPROTEIN"/>
    <property type="match status" value="1"/>
</dbReference>